<gene>
    <name evidence="3" type="ORF">MADP07_00458</name>
</gene>
<protein>
    <recommendedName>
        <fullName evidence="2">NfeD-like C-terminal domain-containing protein</fullName>
    </recommendedName>
</protein>
<keyword evidence="1" id="KW-1133">Transmembrane helix</keyword>
<feature type="domain" description="NfeD-like C-terminal" evidence="2">
    <location>
        <begin position="91"/>
        <end position="154"/>
    </location>
</feature>
<evidence type="ECO:0000313" key="3">
    <source>
        <dbReference type="EMBL" id="MBW0602727.1"/>
    </source>
</evidence>
<accession>A0A9Q3LAK5</accession>
<name>A0A9Q3LAK5_9BACT</name>
<evidence type="ECO:0000256" key="1">
    <source>
        <dbReference type="SAM" id="Phobius"/>
    </source>
</evidence>
<dbReference type="Pfam" id="PF01957">
    <property type="entry name" value="NfeD"/>
    <property type="match status" value="1"/>
</dbReference>
<dbReference type="RefSeq" id="WP_218675145.1">
    <property type="nucleotide sequence ID" value="NZ_CP054878.1"/>
</dbReference>
<sequence length="158" mass="17672">MNEIMITSVVIWSAIILITLIIELSTFGIYSSLITISAIPSLFISIFSKPGLTSILVEIVLFIVLSSLLIVLFYFFGKKLLKTKYQGPILELIGQTTDLLVDSRKQPKTIEEYGKVYVNGKTFRTIPVENIDFIKQGTKVEIVRIEGNTLFIQPVKGA</sequence>
<keyword evidence="1" id="KW-0472">Membrane</keyword>
<evidence type="ECO:0000313" key="4">
    <source>
        <dbReference type="Proteomes" id="UP000746160"/>
    </source>
</evidence>
<reference evidence="3" key="1">
    <citation type="journal article" date="2021" name="Genes Genomics">
        <title>Comparative genomic analysis of Mycoplasma anatis strains.</title>
        <authorList>
            <person name="Zhou Q."/>
            <person name="Mai K."/>
            <person name="Yang D."/>
            <person name="Liu J."/>
            <person name="Yan Z."/>
            <person name="Luo C."/>
            <person name="Tan Y."/>
            <person name="Cao S."/>
            <person name="Zhou Q."/>
            <person name="Chen L."/>
            <person name="Chen F."/>
        </authorList>
    </citation>
    <scope>NUCLEOTIDE SEQUENCE</scope>
    <source>
        <strain evidence="3">DP07</strain>
    </source>
</reference>
<dbReference type="Proteomes" id="UP000746160">
    <property type="component" value="Unassembled WGS sequence"/>
</dbReference>
<dbReference type="AlphaFoldDB" id="A0A9Q3LAK5"/>
<proteinExistence type="predicted"/>
<evidence type="ECO:0000259" key="2">
    <source>
        <dbReference type="Pfam" id="PF01957"/>
    </source>
</evidence>
<feature type="transmembrane region" description="Helical" evidence="1">
    <location>
        <begin position="54"/>
        <end position="76"/>
    </location>
</feature>
<dbReference type="InterPro" id="IPR002810">
    <property type="entry name" value="NfeD-like_C"/>
</dbReference>
<dbReference type="EMBL" id="JABZFG010000006">
    <property type="protein sequence ID" value="MBW0602727.1"/>
    <property type="molecule type" value="Genomic_DNA"/>
</dbReference>
<comment type="caution">
    <text evidence="3">The sequence shown here is derived from an EMBL/GenBank/DDBJ whole genome shotgun (WGS) entry which is preliminary data.</text>
</comment>
<keyword evidence="1" id="KW-0812">Transmembrane</keyword>
<organism evidence="3 4">
    <name type="scientific">Mycoplasmopsis anatis</name>
    <dbReference type="NCBI Taxonomy" id="171279"/>
    <lineage>
        <taxon>Bacteria</taxon>
        <taxon>Bacillati</taxon>
        <taxon>Mycoplasmatota</taxon>
        <taxon>Mycoplasmoidales</taxon>
        <taxon>Metamycoplasmataceae</taxon>
        <taxon>Mycoplasmopsis</taxon>
    </lineage>
</organism>